<evidence type="ECO:0000313" key="5">
    <source>
        <dbReference type="Proteomes" id="UP001642409"/>
    </source>
</evidence>
<accession>A0AA86U3A0</accession>
<dbReference type="Pfam" id="PF12799">
    <property type="entry name" value="LRR_4"/>
    <property type="match status" value="4"/>
</dbReference>
<organism evidence="3">
    <name type="scientific">Hexamita inflata</name>
    <dbReference type="NCBI Taxonomy" id="28002"/>
    <lineage>
        <taxon>Eukaryota</taxon>
        <taxon>Metamonada</taxon>
        <taxon>Diplomonadida</taxon>
        <taxon>Hexamitidae</taxon>
        <taxon>Hexamitinae</taxon>
        <taxon>Hexamita</taxon>
    </lineage>
</organism>
<dbReference type="Proteomes" id="UP001642409">
    <property type="component" value="Unassembled WGS sequence"/>
</dbReference>
<keyword evidence="2" id="KW-0677">Repeat</keyword>
<dbReference type="AlphaFoldDB" id="A0AA86U3A0"/>
<evidence type="ECO:0000313" key="3">
    <source>
        <dbReference type="EMBL" id="CAI9936447.1"/>
    </source>
</evidence>
<dbReference type="PANTHER" id="PTHR46652">
    <property type="entry name" value="LEUCINE-RICH REPEAT AND IQ DOMAIN-CONTAINING PROTEIN 1-RELATED"/>
    <property type="match status" value="1"/>
</dbReference>
<dbReference type="PANTHER" id="PTHR46652:SF3">
    <property type="entry name" value="LEUCINE-RICH REPEAT-CONTAINING PROTEIN 9"/>
    <property type="match status" value="1"/>
</dbReference>
<dbReference type="InterPro" id="IPR003591">
    <property type="entry name" value="Leu-rich_rpt_typical-subtyp"/>
</dbReference>
<dbReference type="EMBL" id="CATOUU010000636">
    <property type="protein sequence ID" value="CAI9936447.1"/>
    <property type="molecule type" value="Genomic_DNA"/>
</dbReference>
<protein>
    <submittedName>
        <fullName evidence="3">Leucine-rich repeat domain-containing protein</fullName>
    </submittedName>
    <submittedName>
        <fullName evidence="4">Leucine-rich_repeat domain-containing protein</fullName>
    </submittedName>
</protein>
<reference evidence="3" key="1">
    <citation type="submission" date="2023-06" db="EMBL/GenBank/DDBJ databases">
        <authorList>
            <person name="Kurt Z."/>
        </authorList>
    </citation>
    <scope>NUCLEOTIDE SEQUENCE</scope>
</reference>
<keyword evidence="5" id="KW-1185">Reference proteome</keyword>
<dbReference type="EMBL" id="CAXDID020000254">
    <property type="protein sequence ID" value="CAL6065278.1"/>
    <property type="molecule type" value="Genomic_DNA"/>
</dbReference>
<dbReference type="SUPFAM" id="SSF52058">
    <property type="entry name" value="L domain-like"/>
    <property type="match status" value="2"/>
</dbReference>
<dbReference type="PROSITE" id="PS51450">
    <property type="entry name" value="LRR"/>
    <property type="match status" value="6"/>
</dbReference>
<dbReference type="SMART" id="SM00365">
    <property type="entry name" value="LRR_SD22"/>
    <property type="match status" value="5"/>
</dbReference>
<reference evidence="4 5" key="2">
    <citation type="submission" date="2024-07" db="EMBL/GenBank/DDBJ databases">
        <authorList>
            <person name="Akdeniz Z."/>
        </authorList>
    </citation>
    <scope>NUCLEOTIDE SEQUENCE [LARGE SCALE GENOMIC DNA]</scope>
</reference>
<gene>
    <name evidence="3" type="ORF">HINF_LOCUS24092</name>
    <name evidence="4" type="ORF">HINF_LOCUS51765</name>
</gene>
<proteinExistence type="predicted"/>
<dbReference type="Gene3D" id="3.80.10.10">
    <property type="entry name" value="Ribonuclease Inhibitor"/>
    <property type="match status" value="3"/>
</dbReference>
<dbReference type="SMART" id="SM00369">
    <property type="entry name" value="LRR_TYP"/>
    <property type="match status" value="6"/>
</dbReference>
<dbReference type="InterPro" id="IPR025875">
    <property type="entry name" value="Leu-rich_rpt_4"/>
</dbReference>
<evidence type="ECO:0000313" key="4">
    <source>
        <dbReference type="EMBL" id="CAL6065278.1"/>
    </source>
</evidence>
<dbReference type="InterPro" id="IPR050836">
    <property type="entry name" value="SDS22/Internalin_LRR"/>
</dbReference>
<dbReference type="InterPro" id="IPR001611">
    <property type="entry name" value="Leu-rich_rpt"/>
</dbReference>
<keyword evidence="1" id="KW-0433">Leucine-rich repeat</keyword>
<evidence type="ECO:0000256" key="1">
    <source>
        <dbReference type="ARBA" id="ARBA00022614"/>
    </source>
</evidence>
<evidence type="ECO:0000256" key="2">
    <source>
        <dbReference type="ARBA" id="ARBA00022737"/>
    </source>
</evidence>
<sequence>MKSESQQLSEYDTKMIQQFQKLVSNDTLTLDNEENVSSLSFIPKLNVTELTIIDIEIIPKLTDDGIKKLSIYHCNLQSIDGLELKNLEVLQLYGNNIKSIKTIVGYQNLKELVLSHNTKIDIAPLQYMVQLTSLNLKQCKLKDISILQFLVNLKVLDLSFNKNINIDPLKYQVQLSDLKLNICALNDMSPISQLHNLKVLEIAGNKLENIYAIQNLVNLISLNVGENKLKDISILKKFPNLKEIVLNHNEGVDIAPLSRLPQLTKIGLHSCQLQSIQVLTQLVNLEDLTISGNTNIDISPLKYFQKLRCLNMSEIAVKNIQVLRYLTNLQKLDCSYNQGLDITPIQFLVQLNELYIHNCDIHSIYQLRPLVNLEKCLELSRNCITDISPLEHLTKLQMIYLSYNKIIDFNTVMNHPTYHLLDQESQEFPTIVEQAFVKRMMQVDSLNIMHQKLGRCLKPVVEHYSESKQRVNSLIKKQFTNQIQFVNLVAKVFLTLNSVDFQ</sequence>
<comment type="caution">
    <text evidence="3">The sequence shown here is derived from an EMBL/GenBank/DDBJ whole genome shotgun (WGS) entry which is preliminary data.</text>
</comment>
<name>A0AA86U3A0_9EUKA</name>
<dbReference type="InterPro" id="IPR032675">
    <property type="entry name" value="LRR_dom_sf"/>
</dbReference>